<dbReference type="Pfam" id="PF19788">
    <property type="entry name" value="DUF6272"/>
    <property type="match status" value="1"/>
</dbReference>
<dbReference type="STRING" id="598659.NAMH_1000"/>
<dbReference type="RefSeq" id="WP_012664009.1">
    <property type="nucleotide sequence ID" value="NC_012115.1"/>
</dbReference>
<sequence length="182" mass="21189">MIKTLLSDVFKNDEVIFLSYGGYFTQPLIVAMTETLEIESEKFFISTRLATNICIVFIELSQNLMNYSKKKNNELDPKGVIVVGKDEQNNYYIYTQNIITKKDKEKIEKTLSLIKKSSLDEIKKLYREIRRSGVNSHKKGGGIGFYEIAKRSKYIEYEFETIDAERCFFKFKAVIGRNETVK</sequence>
<dbReference type="InterPro" id="IPR046239">
    <property type="entry name" value="DUF6272"/>
</dbReference>
<dbReference type="KEGG" id="nam:NAMH_1000"/>
<organism evidence="1 2">
    <name type="scientific">Nautilia profundicola (strain ATCC BAA-1463 / DSM 18972 / AmH)</name>
    <dbReference type="NCBI Taxonomy" id="598659"/>
    <lineage>
        <taxon>Bacteria</taxon>
        <taxon>Pseudomonadati</taxon>
        <taxon>Campylobacterota</taxon>
        <taxon>Epsilonproteobacteria</taxon>
        <taxon>Nautiliales</taxon>
        <taxon>Nautiliaceae</taxon>
        <taxon>Nautilia</taxon>
    </lineage>
</organism>
<dbReference type="AlphaFoldDB" id="B9L9U2"/>
<accession>B9L9U2</accession>
<dbReference type="Proteomes" id="UP000000448">
    <property type="component" value="Chromosome"/>
</dbReference>
<dbReference type="NCBIfam" id="NF038262">
    <property type="entry name" value="SiaB_fam_kinase"/>
    <property type="match status" value="1"/>
</dbReference>
<evidence type="ECO:0000313" key="1">
    <source>
        <dbReference type="EMBL" id="ACM92638.1"/>
    </source>
</evidence>
<reference evidence="1 2" key="1">
    <citation type="journal article" date="2009" name="PLoS Genet.">
        <title>Adaptations to submarine hydrothermal environments exemplified by the genome of Nautilia profundicola.</title>
        <authorList>
            <person name="Campbell B.J."/>
            <person name="Smith J.L."/>
            <person name="Hanson T.E."/>
            <person name="Klotz M.G."/>
            <person name="Stein L.Y."/>
            <person name="Lee C.K."/>
            <person name="Wu D."/>
            <person name="Robinson J.M."/>
            <person name="Khouri H.M."/>
            <person name="Eisen J.A."/>
            <person name="Cary S.C."/>
        </authorList>
    </citation>
    <scope>NUCLEOTIDE SEQUENCE [LARGE SCALE GENOMIC DNA]</scope>
    <source>
        <strain evidence="2">ATCC BAA-1463 / DSM 18972 / AmH</strain>
    </source>
</reference>
<dbReference type="eggNOG" id="ENOG502ZAGN">
    <property type="taxonomic scope" value="Bacteria"/>
</dbReference>
<gene>
    <name evidence="1" type="ordered locus">NAMH_1000</name>
</gene>
<name>B9L9U2_NAUPA</name>
<protein>
    <submittedName>
        <fullName evidence="1">Uncharacterized protein</fullName>
    </submittedName>
</protein>
<dbReference type="EMBL" id="CP001279">
    <property type="protein sequence ID" value="ACM92638.1"/>
    <property type="molecule type" value="Genomic_DNA"/>
</dbReference>
<keyword evidence="2" id="KW-1185">Reference proteome</keyword>
<evidence type="ECO:0000313" key="2">
    <source>
        <dbReference type="Proteomes" id="UP000000448"/>
    </source>
</evidence>
<proteinExistence type="predicted"/>
<dbReference type="HOGENOM" id="CLU_117549_1_0_7"/>